<reference evidence="1 2" key="1">
    <citation type="journal article" date="2022" name="Genome Biol. Evol.">
        <title>The Spruce Budworm Genome: Reconstructing the Evolutionary History of Antifreeze Proteins.</title>
        <authorList>
            <person name="Beliveau C."/>
            <person name="Gagne P."/>
            <person name="Picq S."/>
            <person name="Vernygora O."/>
            <person name="Keeling C.I."/>
            <person name="Pinkney K."/>
            <person name="Doucet D."/>
            <person name="Wen F."/>
            <person name="Johnston J.S."/>
            <person name="Maaroufi H."/>
            <person name="Boyle B."/>
            <person name="Laroche J."/>
            <person name="Dewar K."/>
            <person name="Juretic N."/>
            <person name="Blackburn G."/>
            <person name="Nisole A."/>
            <person name="Brunet B."/>
            <person name="Brandao M."/>
            <person name="Lumley L."/>
            <person name="Duan J."/>
            <person name="Quan G."/>
            <person name="Lucarotti C.J."/>
            <person name="Roe A.D."/>
            <person name="Sperling F.A.H."/>
            <person name="Levesque R.C."/>
            <person name="Cusson M."/>
        </authorList>
    </citation>
    <scope>NUCLEOTIDE SEQUENCE [LARGE SCALE GENOMIC DNA]</scope>
    <source>
        <strain evidence="1">Glfc:IPQL:Cfum</strain>
    </source>
</reference>
<evidence type="ECO:0000313" key="2">
    <source>
        <dbReference type="Proteomes" id="UP001064048"/>
    </source>
</evidence>
<evidence type="ECO:0000313" key="1">
    <source>
        <dbReference type="EMBL" id="KAI8434773.1"/>
    </source>
</evidence>
<gene>
    <name evidence="1" type="ORF">MSG28_003290</name>
</gene>
<comment type="caution">
    <text evidence="1">The sequence shown here is derived from an EMBL/GenBank/DDBJ whole genome shotgun (WGS) entry which is preliminary data.</text>
</comment>
<accession>A0ACC0KE95</accession>
<proteinExistence type="predicted"/>
<name>A0ACC0KE95_CHOFU</name>
<protein>
    <submittedName>
        <fullName evidence="1">Uncharacterized protein</fullName>
    </submittedName>
</protein>
<organism evidence="1 2">
    <name type="scientific">Choristoneura fumiferana</name>
    <name type="common">Spruce budworm moth</name>
    <name type="synonym">Archips fumiferana</name>
    <dbReference type="NCBI Taxonomy" id="7141"/>
    <lineage>
        <taxon>Eukaryota</taxon>
        <taxon>Metazoa</taxon>
        <taxon>Ecdysozoa</taxon>
        <taxon>Arthropoda</taxon>
        <taxon>Hexapoda</taxon>
        <taxon>Insecta</taxon>
        <taxon>Pterygota</taxon>
        <taxon>Neoptera</taxon>
        <taxon>Endopterygota</taxon>
        <taxon>Lepidoptera</taxon>
        <taxon>Glossata</taxon>
        <taxon>Ditrysia</taxon>
        <taxon>Tortricoidea</taxon>
        <taxon>Tortricidae</taxon>
        <taxon>Tortricinae</taxon>
        <taxon>Choristoneura</taxon>
    </lineage>
</organism>
<dbReference type="Proteomes" id="UP001064048">
    <property type="component" value="Chromosome 5"/>
</dbReference>
<keyword evidence="2" id="KW-1185">Reference proteome</keyword>
<dbReference type="EMBL" id="CM046105">
    <property type="protein sequence ID" value="KAI8434773.1"/>
    <property type="molecule type" value="Genomic_DNA"/>
</dbReference>
<sequence>MNAPPTFESFLLYEGEKKVQKEEDTKVTNAAIFTVNKEDHTLGNMIRHQLLKDPKVLFAGYKVPHPLEHKFVLRIQTTSDYTPQEAFMNAITDLTSELSLFEERFKVEEIREMIDKFQKNVEEVKLKQSAILSAGVPDKSSMAKAKYESAYLRMKKTQHTTLSHQFVEVMTEYNRAQADYRDRHKDRLLRQLELTGQNITDQDLDNLLEQDNPAVFTQGAGKGVGKKSKPQKVSREKVKKKILQDSNNTSKSDLKTHEHDDDNDDAEDAVNVRLYTAFLDHIPRPPLRPLRGRPTGLAYGRSTDATWLRRRRAGPAITPAWPAAKNHVQHTAGTAASASLAKLTANSIQVEEIRERIEKLQANVEEVKLKHSAILTAWNINEEMNNELEDFQADMKETFNETIEMLKHMEQSIEIEVERQSNKIGADSSNLNRPKNKSANLRMRITQHAALWHKFVEVMTEYNSAQADYRDRCENWKLRQLAITHQNVSEQELKTLLEQNNPSLFTNGGEMVNRIEFHVNNSVENIEDGLDDVEDAIRNLKVEFVLAFQYSNGNLYRSIMYRQVQSNLN</sequence>